<evidence type="ECO:0000256" key="5">
    <source>
        <dbReference type="ARBA" id="ARBA00049288"/>
    </source>
</evidence>
<dbReference type="RefSeq" id="WP_242286600.1">
    <property type="nucleotide sequence ID" value="NZ_JAKKSL010000002.1"/>
</dbReference>
<evidence type="ECO:0000256" key="4">
    <source>
        <dbReference type="ARBA" id="ARBA00022679"/>
    </source>
</evidence>
<keyword evidence="9" id="KW-1185">Reference proteome</keyword>
<protein>
    <recommendedName>
        <fullName evidence="6">Citrate synthase</fullName>
    </recommendedName>
</protein>
<comment type="caution">
    <text evidence="8">The sequence shown here is derived from an EMBL/GenBank/DDBJ whole genome shotgun (WGS) entry which is preliminary data.</text>
</comment>
<evidence type="ECO:0000256" key="7">
    <source>
        <dbReference type="RuleBase" id="RU003406"/>
    </source>
</evidence>
<evidence type="ECO:0000256" key="6">
    <source>
        <dbReference type="PIRNR" id="PIRNR001369"/>
    </source>
</evidence>
<comment type="similarity">
    <text evidence="2 6 7">Belongs to the citrate synthase family.</text>
</comment>
<dbReference type="PROSITE" id="PS00480">
    <property type="entry name" value="CITRATE_SYNTHASE"/>
    <property type="match status" value="1"/>
</dbReference>
<dbReference type="PANTHER" id="PTHR11739:SF25">
    <property type="entry name" value="CITRATE SYNTHASE-RELATED PROTEIN DDB_G0287281"/>
    <property type="match status" value="1"/>
</dbReference>
<dbReference type="NCBIfam" id="TIGR01800">
    <property type="entry name" value="cit_synth_II"/>
    <property type="match status" value="1"/>
</dbReference>
<dbReference type="InterPro" id="IPR024176">
    <property type="entry name" value="Citrate_synthase_bac-typ"/>
</dbReference>
<dbReference type="Pfam" id="PF00285">
    <property type="entry name" value="Citrate_synt"/>
    <property type="match status" value="1"/>
</dbReference>
<dbReference type="Proteomes" id="UP001139646">
    <property type="component" value="Unassembled WGS sequence"/>
</dbReference>
<gene>
    <name evidence="8" type="primary">prpC</name>
    <name evidence="8" type="ORF">L3081_13060</name>
</gene>
<keyword evidence="3" id="KW-0816">Tricarboxylic acid cycle</keyword>
<dbReference type="PRINTS" id="PR00143">
    <property type="entry name" value="CITRTSNTHASE"/>
</dbReference>
<dbReference type="InterPro" id="IPR019810">
    <property type="entry name" value="Citrate_synthase_AS"/>
</dbReference>
<dbReference type="EMBL" id="JAKKSL010000002">
    <property type="protein sequence ID" value="MCI2284142.1"/>
    <property type="molecule type" value="Genomic_DNA"/>
</dbReference>
<dbReference type="Gene3D" id="1.10.580.10">
    <property type="entry name" value="Citrate Synthase, domain 1"/>
    <property type="match status" value="1"/>
</dbReference>
<dbReference type="Gene3D" id="1.10.230.10">
    <property type="entry name" value="Cytochrome P450-Terp, domain 2"/>
    <property type="match status" value="1"/>
</dbReference>
<evidence type="ECO:0000313" key="8">
    <source>
        <dbReference type="EMBL" id="MCI2284142.1"/>
    </source>
</evidence>
<dbReference type="NCBIfam" id="NF009006">
    <property type="entry name" value="PRK12351.1"/>
    <property type="match status" value="1"/>
</dbReference>
<accession>A0ABS9X2X7</accession>
<evidence type="ECO:0000256" key="3">
    <source>
        <dbReference type="ARBA" id="ARBA00022532"/>
    </source>
</evidence>
<evidence type="ECO:0000256" key="1">
    <source>
        <dbReference type="ARBA" id="ARBA00004751"/>
    </source>
</evidence>
<evidence type="ECO:0000256" key="2">
    <source>
        <dbReference type="ARBA" id="ARBA00010566"/>
    </source>
</evidence>
<dbReference type="GO" id="GO:0036440">
    <property type="term" value="F:citrate synthase activity"/>
    <property type="evidence" value="ECO:0007669"/>
    <property type="project" value="UniProtKB-EC"/>
</dbReference>
<dbReference type="InterPro" id="IPR002020">
    <property type="entry name" value="Citrate_synthase"/>
</dbReference>
<dbReference type="SUPFAM" id="SSF48256">
    <property type="entry name" value="Citrate synthase"/>
    <property type="match status" value="1"/>
</dbReference>
<dbReference type="InterPro" id="IPR016143">
    <property type="entry name" value="Citrate_synth-like_sm_a-sub"/>
</dbReference>
<dbReference type="PANTHER" id="PTHR11739">
    <property type="entry name" value="CITRATE SYNTHASE"/>
    <property type="match status" value="1"/>
</dbReference>
<comment type="catalytic activity">
    <reaction evidence="5">
        <text>oxaloacetate + acetyl-CoA + H2O = citrate + CoA + H(+)</text>
        <dbReference type="Rhea" id="RHEA:16845"/>
        <dbReference type="ChEBI" id="CHEBI:15377"/>
        <dbReference type="ChEBI" id="CHEBI:15378"/>
        <dbReference type="ChEBI" id="CHEBI:16452"/>
        <dbReference type="ChEBI" id="CHEBI:16947"/>
        <dbReference type="ChEBI" id="CHEBI:57287"/>
        <dbReference type="ChEBI" id="CHEBI:57288"/>
        <dbReference type="EC" id="2.3.3.16"/>
    </reaction>
</comment>
<name>A0ABS9X2X7_9GAMM</name>
<evidence type="ECO:0000313" key="9">
    <source>
        <dbReference type="Proteomes" id="UP001139646"/>
    </source>
</evidence>
<dbReference type="InterPro" id="IPR011278">
    <property type="entry name" value="2-MeCitrate/Citrate_synth_II"/>
</dbReference>
<reference evidence="8" key="1">
    <citation type="submission" date="2022-01" db="EMBL/GenBank/DDBJ databases">
        <title>Colwellia maritima, isolated from seawater.</title>
        <authorList>
            <person name="Kristyanto S."/>
            <person name="Jung J."/>
            <person name="Jeon C.O."/>
        </authorList>
    </citation>
    <scope>NUCLEOTIDE SEQUENCE</scope>
    <source>
        <strain evidence="8">MSW7</strain>
    </source>
</reference>
<dbReference type="GO" id="GO:0050440">
    <property type="term" value="F:2-methylcitrate synthase activity"/>
    <property type="evidence" value="ECO:0007669"/>
    <property type="project" value="UniProtKB-EC"/>
</dbReference>
<proteinExistence type="inferred from homology"/>
<keyword evidence="8" id="KW-0012">Acyltransferase</keyword>
<dbReference type="InterPro" id="IPR036969">
    <property type="entry name" value="Citrate_synthase_sf"/>
</dbReference>
<dbReference type="PIRSF" id="PIRSF001369">
    <property type="entry name" value="Citrate_synth"/>
    <property type="match status" value="1"/>
</dbReference>
<dbReference type="InterPro" id="IPR016142">
    <property type="entry name" value="Citrate_synth-like_lrg_a-sub"/>
</dbReference>
<sequence length="378" mass="41711">MTDKAIDKKLSGAGLRGQSLGETSLCTVGKSGSGLTYCGYDVADLAENATFEEVAYLLFNGELPTSSELAEYKAELLAMRDIPQALKEVLKLIPKEAHPMDVMRTGCSFLGNVEPETDFSQQNKAANRLLAAFPAIMCFWYKYSHEGVEIDCMSDESSLGGHFLRLLKGESPSAQHERVMDVSLILYAEHEFNASTFTARVCASTLSDMFSCITGAIGTLRGPLHGGANEAAMDMIEKFKSPEDAKVQMGGMLERKEKIMGFGHAIYRTSDPRNVIIKAWSEKLAAENGDTSLYDISVACEEFMWDTKKLFCNADFFHASTYNYMGIPTKLFTPIFVCSRLTGWAAHVMEQRSNNRIIRPSADYVGADPRTVTPIAQR</sequence>
<dbReference type="CDD" id="cd06108">
    <property type="entry name" value="Ec2MCS_like"/>
    <property type="match status" value="1"/>
</dbReference>
<organism evidence="8 9">
    <name type="scientific">Colwellia maritima</name>
    <dbReference type="NCBI Taxonomy" id="2912588"/>
    <lineage>
        <taxon>Bacteria</taxon>
        <taxon>Pseudomonadati</taxon>
        <taxon>Pseudomonadota</taxon>
        <taxon>Gammaproteobacteria</taxon>
        <taxon>Alteromonadales</taxon>
        <taxon>Colwelliaceae</taxon>
        <taxon>Colwellia</taxon>
    </lineage>
</organism>
<comment type="pathway">
    <text evidence="1">Carbohydrate metabolism; tricarboxylic acid cycle; isocitrate from oxaloacetate: step 1/2.</text>
</comment>
<keyword evidence="4 6" id="KW-0808">Transferase</keyword>